<keyword evidence="5" id="KW-0408">Iron</keyword>
<dbReference type="GO" id="GO:0005506">
    <property type="term" value="F:iron ion binding"/>
    <property type="evidence" value="ECO:0007669"/>
    <property type="project" value="InterPro"/>
</dbReference>
<dbReference type="PANTHER" id="PTHR43756:SF1">
    <property type="entry name" value="3-PHENYLPROPIONATE_CINNAMIC ACID DIOXYGENASE SUBUNIT ALPHA"/>
    <property type="match status" value="1"/>
</dbReference>
<dbReference type="OrthoDB" id="5243643at2"/>
<evidence type="ECO:0000313" key="10">
    <source>
        <dbReference type="Proteomes" id="UP000318578"/>
    </source>
</evidence>
<comment type="similarity">
    <text evidence="1">Belongs to the bacterial ring-hydroxylating dioxygenase alpha subunit family.</text>
</comment>
<dbReference type="AlphaFoldDB" id="A0A558AGD0"/>
<keyword evidence="2" id="KW-0001">2Fe-2S</keyword>
<keyword evidence="4" id="KW-0560">Oxidoreductase</keyword>
<evidence type="ECO:0000256" key="1">
    <source>
        <dbReference type="ARBA" id="ARBA00008751"/>
    </source>
</evidence>
<keyword evidence="3" id="KW-0479">Metal-binding</keyword>
<protein>
    <submittedName>
        <fullName evidence="9">Rieske 2Fe-2S domain-containing protein</fullName>
    </submittedName>
</protein>
<accession>A0A558AGD0</accession>
<dbReference type="SUPFAM" id="SSF55961">
    <property type="entry name" value="Bet v1-like"/>
    <property type="match status" value="1"/>
</dbReference>
<dbReference type="InterPro" id="IPR043264">
    <property type="entry name" value="AhdA1c-like_alpha_C"/>
</dbReference>
<dbReference type="Proteomes" id="UP000318578">
    <property type="component" value="Unassembled WGS sequence"/>
</dbReference>
<evidence type="ECO:0000256" key="5">
    <source>
        <dbReference type="ARBA" id="ARBA00023004"/>
    </source>
</evidence>
<dbReference type="PANTHER" id="PTHR43756">
    <property type="entry name" value="CHOLINE MONOOXYGENASE, CHLOROPLASTIC"/>
    <property type="match status" value="1"/>
</dbReference>
<dbReference type="InterPro" id="IPR017941">
    <property type="entry name" value="Rieske_2Fe-2S"/>
</dbReference>
<reference evidence="9 10" key="1">
    <citation type="submission" date="2019-07" db="EMBL/GenBank/DDBJ databases">
        <title>New species of Amycolatopsis and Streptomyces.</title>
        <authorList>
            <person name="Duangmal K."/>
            <person name="Teo W.F.A."/>
            <person name="Lipun K."/>
        </authorList>
    </citation>
    <scope>NUCLEOTIDE SEQUENCE [LARGE SCALE GENOMIC DNA]</scope>
    <source>
        <strain evidence="9 10">JCM 30562</strain>
    </source>
</reference>
<dbReference type="InterPro" id="IPR001663">
    <property type="entry name" value="Rng_hydr_dOase-A"/>
</dbReference>
<dbReference type="PRINTS" id="PR00090">
    <property type="entry name" value="RNGDIOXGNASE"/>
</dbReference>
<dbReference type="Gene3D" id="3.90.380.10">
    <property type="entry name" value="Naphthalene 1,2-dioxygenase Alpha Subunit, Chain A, domain 1"/>
    <property type="match status" value="1"/>
</dbReference>
<dbReference type="GO" id="GO:0051537">
    <property type="term" value="F:2 iron, 2 sulfur cluster binding"/>
    <property type="evidence" value="ECO:0007669"/>
    <property type="project" value="UniProtKB-KW"/>
</dbReference>
<evidence type="ECO:0000313" key="9">
    <source>
        <dbReference type="EMBL" id="TVT23329.1"/>
    </source>
</evidence>
<gene>
    <name evidence="9" type="ORF">FNH06_10615</name>
</gene>
<organism evidence="9 10">
    <name type="scientific">Amycolatopsis acidiphila</name>
    <dbReference type="NCBI Taxonomy" id="715473"/>
    <lineage>
        <taxon>Bacteria</taxon>
        <taxon>Bacillati</taxon>
        <taxon>Actinomycetota</taxon>
        <taxon>Actinomycetes</taxon>
        <taxon>Pseudonocardiales</taxon>
        <taxon>Pseudonocardiaceae</taxon>
        <taxon>Amycolatopsis</taxon>
    </lineage>
</organism>
<evidence type="ECO:0000256" key="2">
    <source>
        <dbReference type="ARBA" id="ARBA00022714"/>
    </source>
</evidence>
<dbReference type="Pfam" id="PF00355">
    <property type="entry name" value="Rieske"/>
    <property type="match status" value="1"/>
</dbReference>
<feature type="compositionally biased region" description="Basic residues" evidence="7">
    <location>
        <begin position="431"/>
        <end position="440"/>
    </location>
</feature>
<dbReference type="EMBL" id="VJZA01000012">
    <property type="protein sequence ID" value="TVT23329.1"/>
    <property type="molecule type" value="Genomic_DNA"/>
</dbReference>
<dbReference type="CDD" id="cd08880">
    <property type="entry name" value="RHO_alpha_C_ahdA1c-like"/>
    <property type="match status" value="1"/>
</dbReference>
<comment type="caution">
    <text evidence="9">The sequence shown here is derived from an EMBL/GenBank/DDBJ whole genome shotgun (WGS) entry which is preliminary data.</text>
</comment>
<feature type="region of interest" description="Disordered" evidence="7">
    <location>
        <begin position="419"/>
        <end position="446"/>
    </location>
</feature>
<name>A0A558AGD0_9PSEU</name>
<evidence type="ECO:0000256" key="3">
    <source>
        <dbReference type="ARBA" id="ARBA00022723"/>
    </source>
</evidence>
<evidence type="ECO:0000256" key="4">
    <source>
        <dbReference type="ARBA" id="ARBA00023002"/>
    </source>
</evidence>
<proteinExistence type="inferred from homology"/>
<feature type="domain" description="Rieske" evidence="8">
    <location>
        <begin position="49"/>
        <end position="163"/>
    </location>
</feature>
<dbReference type="GO" id="GO:0004497">
    <property type="term" value="F:monooxygenase activity"/>
    <property type="evidence" value="ECO:0007669"/>
    <property type="project" value="UniProtKB-ARBA"/>
</dbReference>
<dbReference type="SUPFAM" id="SSF50022">
    <property type="entry name" value="ISP domain"/>
    <property type="match status" value="1"/>
</dbReference>
<dbReference type="Gene3D" id="2.102.10.10">
    <property type="entry name" value="Rieske [2Fe-2S] iron-sulphur domain"/>
    <property type="match status" value="1"/>
</dbReference>
<dbReference type="PROSITE" id="PS51296">
    <property type="entry name" value="RIESKE"/>
    <property type="match status" value="1"/>
</dbReference>
<evidence type="ECO:0000256" key="7">
    <source>
        <dbReference type="SAM" id="MobiDB-lite"/>
    </source>
</evidence>
<dbReference type="SMR" id="A0A558AGD0"/>
<keyword evidence="10" id="KW-1185">Reference proteome</keyword>
<evidence type="ECO:0000256" key="6">
    <source>
        <dbReference type="ARBA" id="ARBA00023014"/>
    </source>
</evidence>
<dbReference type="InterPro" id="IPR015879">
    <property type="entry name" value="Ring_hydroxy_dOase_asu_C_dom"/>
</dbReference>
<sequence length="446" mass="49430">MDRLSGTTAGQARDRTWPRSLTQVPYWAFQDEAVYRAEQERLFHGPYWSYLCLEAELAKPGDFCATFIGEQPVLVTRDVDGEVYAFENRCAHRGALIAMADHGHARDFTCVYHAWTYNLQGDLTAVAFAEGIGGKGGMPPEFCMAKHGPRKLRLAVVHGLVFGSLSNEVPDIEEYLGEEILDRIDRVLGGRRPVVLGRFTQMLPNNWKLYVENVKDSYHASILHLFFTTFGINRLSQRGGIIVDSSGGHHVSYSAIDRSAAASTEYSEQRIRSDSEYRLADPSLLEGFSEVGDDITLQILSVFPGFVLQQIQNSVAVRQILPRSVERTKLNWTYLGFESDTEEQRLVRLKQANLVGPAGYVSMEDGGIGGFVQRGIAGASGEYATVQMGGESAASSESRVTEASVRGFWKAYRGAMGYDLADSPPDDTRPGRHRRARVSRAGREDA</sequence>
<dbReference type="Pfam" id="PF00848">
    <property type="entry name" value="Ring_hydroxyl_A"/>
    <property type="match status" value="1"/>
</dbReference>
<dbReference type="GO" id="GO:0016705">
    <property type="term" value="F:oxidoreductase activity, acting on paired donors, with incorporation or reduction of molecular oxygen"/>
    <property type="evidence" value="ECO:0007669"/>
    <property type="project" value="UniProtKB-ARBA"/>
</dbReference>
<keyword evidence="6" id="KW-0411">Iron-sulfur</keyword>
<dbReference type="InterPro" id="IPR036922">
    <property type="entry name" value="Rieske_2Fe-2S_sf"/>
</dbReference>
<dbReference type="RefSeq" id="WP_144637120.1">
    <property type="nucleotide sequence ID" value="NZ_BNAX01000005.1"/>
</dbReference>
<evidence type="ECO:0000259" key="8">
    <source>
        <dbReference type="PROSITE" id="PS51296"/>
    </source>
</evidence>